<name>A0A315A164_PRUYE</name>
<reference evidence="1 2" key="1">
    <citation type="submission" date="2018-02" db="EMBL/GenBank/DDBJ databases">
        <title>Draft genome of wild Prunus yedoensis var. nudiflora.</title>
        <authorList>
            <person name="Baek S."/>
            <person name="Kim J.-H."/>
            <person name="Choi K."/>
            <person name="Kim G.-B."/>
            <person name="Cho A."/>
            <person name="Jang H."/>
            <person name="Shin C.-H."/>
            <person name="Yu H.-J."/>
            <person name="Mun J.-H."/>
        </authorList>
    </citation>
    <scope>NUCLEOTIDE SEQUENCE [LARGE SCALE GENOMIC DNA]</scope>
    <source>
        <strain evidence="2">cv. Jeju island</strain>
        <tissue evidence="1">Leaf</tissue>
    </source>
</reference>
<gene>
    <name evidence="1" type="ORF">Pyn_36274</name>
</gene>
<dbReference type="EMBL" id="PJQY01000819">
    <property type="protein sequence ID" value="PQQ07796.1"/>
    <property type="molecule type" value="Genomic_DNA"/>
</dbReference>
<evidence type="ECO:0000313" key="2">
    <source>
        <dbReference type="Proteomes" id="UP000250321"/>
    </source>
</evidence>
<sequence length="69" mass="7539">MEDFKGDKVGNMVVMAEMVARMLAAAEGRKESAAKGWRLMAAGMLAAVKGRKEDEFLWLLGGLQQPRKG</sequence>
<keyword evidence="2" id="KW-1185">Reference proteome</keyword>
<protein>
    <submittedName>
        <fullName evidence="1">Uncharacterized protein</fullName>
    </submittedName>
</protein>
<proteinExistence type="predicted"/>
<dbReference type="AlphaFoldDB" id="A0A315A164"/>
<organism evidence="1 2">
    <name type="scientific">Prunus yedoensis var. nudiflora</name>
    <dbReference type="NCBI Taxonomy" id="2094558"/>
    <lineage>
        <taxon>Eukaryota</taxon>
        <taxon>Viridiplantae</taxon>
        <taxon>Streptophyta</taxon>
        <taxon>Embryophyta</taxon>
        <taxon>Tracheophyta</taxon>
        <taxon>Spermatophyta</taxon>
        <taxon>Magnoliopsida</taxon>
        <taxon>eudicotyledons</taxon>
        <taxon>Gunneridae</taxon>
        <taxon>Pentapetalae</taxon>
        <taxon>rosids</taxon>
        <taxon>fabids</taxon>
        <taxon>Rosales</taxon>
        <taxon>Rosaceae</taxon>
        <taxon>Amygdaloideae</taxon>
        <taxon>Amygdaleae</taxon>
        <taxon>Prunus</taxon>
    </lineage>
</organism>
<dbReference type="Proteomes" id="UP000250321">
    <property type="component" value="Unassembled WGS sequence"/>
</dbReference>
<accession>A0A315A164</accession>
<evidence type="ECO:0000313" key="1">
    <source>
        <dbReference type="EMBL" id="PQQ07796.1"/>
    </source>
</evidence>
<comment type="caution">
    <text evidence="1">The sequence shown here is derived from an EMBL/GenBank/DDBJ whole genome shotgun (WGS) entry which is preliminary data.</text>
</comment>